<evidence type="ECO:0000259" key="6">
    <source>
        <dbReference type="PROSITE" id="PS50109"/>
    </source>
</evidence>
<name>A0A7G7GBB9_9BACT</name>
<dbReference type="InterPro" id="IPR036890">
    <property type="entry name" value="HATPase_C_sf"/>
</dbReference>
<evidence type="ECO:0000256" key="3">
    <source>
        <dbReference type="ARBA" id="ARBA00022553"/>
    </source>
</evidence>
<accession>A0A7G7GBB9</accession>
<dbReference type="PROSITE" id="PS50109">
    <property type="entry name" value="HIS_KIN"/>
    <property type="match status" value="1"/>
</dbReference>
<comment type="catalytic activity">
    <reaction evidence="1">
        <text>ATP + protein L-histidine = ADP + protein N-phospho-L-histidine.</text>
        <dbReference type="EC" id="2.7.13.3"/>
    </reaction>
</comment>
<keyword evidence="4" id="KW-0175">Coiled coil</keyword>
<dbReference type="SMART" id="SM00388">
    <property type="entry name" value="HisKA"/>
    <property type="match status" value="1"/>
</dbReference>
<dbReference type="CDD" id="cd00082">
    <property type="entry name" value="HisKA"/>
    <property type="match status" value="1"/>
</dbReference>
<feature type="chain" id="PRO_5028892156" description="histidine kinase" evidence="5">
    <location>
        <begin position="20"/>
        <end position="739"/>
    </location>
</feature>
<dbReference type="PANTHER" id="PTHR43065:SF42">
    <property type="entry name" value="TWO-COMPONENT SENSOR PPRA"/>
    <property type="match status" value="1"/>
</dbReference>
<dbReference type="SUPFAM" id="SSF48452">
    <property type="entry name" value="TPR-like"/>
    <property type="match status" value="2"/>
</dbReference>
<dbReference type="InterPro" id="IPR005467">
    <property type="entry name" value="His_kinase_dom"/>
</dbReference>
<dbReference type="Gene3D" id="3.30.565.10">
    <property type="entry name" value="Histidine kinase-like ATPase, C-terminal domain"/>
    <property type="match status" value="1"/>
</dbReference>
<protein>
    <recommendedName>
        <fullName evidence="2">histidine kinase</fullName>
        <ecNumber evidence="2">2.7.13.3</ecNumber>
    </recommendedName>
</protein>
<dbReference type="InterPro" id="IPR004358">
    <property type="entry name" value="Sig_transdc_His_kin-like_C"/>
</dbReference>
<keyword evidence="8" id="KW-1185">Reference proteome</keyword>
<dbReference type="SMART" id="SM00387">
    <property type="entry name" value="HATPase_c"/>
    <property type="match status" value="1"/>
</dbReference>
<feature type="domain" description="Histidine kinase" evidence="6">
    <location>
        <begin position="501"/>
        <end position="739"/>
    </location>
</feature>
<dbReference type="InterPro" id="IPR003661">
    <property type="entry name" value="HisK_dim/P_dom"/>
</dbReference>
<evidence type="ECO:0000256" key="1">
    <source>
        <dbReference type="ARBA" id="ARBA00000085"/>
    </source>
</evidence>
<dbReference type="SUPFAM" id="SSF47384">
    <property type="entry name" value="Homodimeric domain of signal transducing histidine kinase"/>
    <property type="match status" value="1"/>
</dbReference>
<dbReference type="InterPro" id="IPR011990">
    <property type="entry name" value="TPR-like_helical_dom_sf"/>
</dbReference>
<dbReference type="SMART" id="SM00028">
    <property type="entry name" value="TPR"/>
    <property type="match status" value="7"/>
</dbReference>
<keyword evidence="5" id="KW-0732">Signal</keyword>
<evidence type="ECO:0000313" key="8">
    <source>
        <dbReference type="Proteomes" id="UP000515237"/>
    </source>
</evidence>
<organism evidence="7 8">
    <name type="scientific">Adhaeribacter swui</name>
    <dbReference type="NCBI Taxonomy" id="2086471"/>
    <lineage>
        <taxon>Bacteria</taxon>
        <taxon>Pseudomonadati</taxon>
        <taxon>Bacteroidota</taxon>
        <taxon>Cytophagia</taxon>
        <taxon>Cytophagales</taxon>
        <taxon>Hymenobacteraceae</taxon>
        <taxon>Adhaeribacter</taxon>
    </lineage>
</organism>
<dbReference type="PRINTS" id="PR00344">
    <property type="entry name" value="BCTRLSENSOR"/>
</dbReference>
<dbReference type="InterPro" id="IPR003594">
    <property type="entry name" value="HATPase_dom"/>
</dbReference>
<dbReference type="Pfam" id="PF02518">
    <property type="entry name" value="HATPase_c"/>
    <property type="match status" value="1"/>
</dbReference>
<dbReference type="Gene3D" id="1.25.40.10">
    <property type="entry name" value="Tetratricopeptide repeat domain"/>
    <property type="match status" value="3"/>
</dbReference>
<evidence type="ECO:0000313" key="7">
    <source>
        <dbReference type="EMBL" id="QNF34453.1"/>
    </source>
</evidence>
<proteinExistence type="predicted"/>
<dbReference type="EMBL" id="CP055156">
    <property type="protein sequence ID" value="QNF34453.1"/>
    <property type="molecule type" value="Genomic_DNA"/>
</dbReference>
<reference evidence="7 8" key="1">
    <citation type="journal article" date="2018" name="Int. J. Syst. Evol. Microbiol.">
        <title>Adhaeribacter swui sp. nov., isolated from wet mud.</title>
        <authorList>
            <person name="Kim D.U."/>
            <person name="Kim K.W."/>
            <person name="Kang M.S."/>
            <person name="Kim J.Y."/>
            <person name="Jang J.H."/>
            <person name="Kim M.K."/>
        </authorList>
    </citation>
    <scope>NUCLEOTIDE SEQUENCE [LARGE SCALE GENOMIC DNA]</scope>
    <source>
        <strain evidence="7 8">KCTC 52873</strain>
    </source>
</reference>
<gene>
    <name evidence="7" type="ORF">HUW51_17610</name>
</gene>
<evidence type="ECO:0000256" key="2">
    <source>
        <dbReference type="ARBA" id="ARBA00012438"/>
    </source>
</evidence>
<dbReference type="InterPro" id="IPR036097">
    <property type="entry name" value="HisK_dim/P_sf"/>
</dbReference>
<evidence type="ECO:0000256" key="5">
    <source>
        <dbReference type="SAM" id="SignalP"/>
    </source>
</evidence>
<dbReference type="Pfam" id="PF00512">
    <property type="entry name" value="HisKA"/>
    <property type="match status" value="1"/>
</dbReference>
<feature type="signal peptide" evidence="5">
    <location>
        <begin position="1"/>
        <end position="19"/>
    </location>
</feature>
<dbReference type="AlphaFoldDB" id="A0A7G7GBB9"/>
<dbReference type="InterPro" id="IPR019734">
    <property type="entry name" value="TPR_rpt"/>
</dbReference>
<dbReference type="Pfam" id="PF13424">
    <property type="entry name" value="TPR_12"/>
    <property type="match status" value="1"/>
</dbReference>
<dbReference type="Pfam" id="PF13374">
    <property type="entry name" value="TPR_10"/>
    <property type="match status" value="1"/>
</dbReference>
<sequence length="739" mass="82631">MKCITAALFLLLFGKIACAQTSPLDSLSYLISKATSDTAKINLRNKKIRLLIRENLDSAEQQGLQNLQHAQKIKYAAGQAAARINLASSYSLKGNFKPAREHMDIARKLFLDLKDSLGLSNTYATYGMYFGIQGKYDSSIFNLEKAIGIAERNNYQERLATYYGNIAIGYQMQSNFRQALAYQQKSLDLAVANNDVSNQAYTNLNLGLIYASMKDTLRSRLTLLKAIKLAKKEKIKNVELYAYSNLSNLYSEKKEARKAYNYAIIAARLGREMGDYGIQAASLSKAAGALETQEQFARASALAKQAIALADSSGQSYIIFQAYSRMGSILRGQKQYKTAIYYLEKSVNALENTETYREDVGQTFKDLSYCYEQTGNFNKALSYYKTSAQIADSVLSRDNIREVTELSMTYEFNKQQEAQQLAQKNKDAITRTRQWALGIGLALTFVLAVVSLRAYRNKQKANALLQGQKEEIQNTLTRLKSTQAQLIQSEKMASLGELTAGIAHEIQNPLNFVNNFSEVSAELLDELEEELQKGDTEEALAIAGDIKENLKKIQHHGSRADGIVKAMLQHSRPSSGEKKLININSLIPEYFRLAYNNVQAKNKEFNVTFTTDFDNSLSKIEVNPLELGRVLVNIFNNAFYATQQKKAQLNGQYQPEISVSTYQQNGHVEIKVRDNGTGIPENLKNKIFQPFFTTKPTGQGTGLGLSLAYDIVTKQHGGKLKVETKEGEFVEFIVILPIA</sequence>
<dbReference type="Proteomes" id="UP000515237">
    <property type="component" value="Chromosome"/>
</dbReference>
<dbReference type="KEGG" id="aswu:HUW51_17610"/>
<dbReference type="RefSeq" id="WP_185270933.1">
    <property type="nucleotide sequence ID" value="NZ_CP055156.1"/>
</dbReference>
<dbReference type="Gene3D" id="1.10.287.130">
    <property type="match status" value="1"/>
</dbReference>
<dbReference type="SUPFAM" id="SSF55874">
    <property type="entry name" value="ATPase domain of HSP90 chaperone/DNA topoisomerase II/histidine kinase"/>
    <property type="match status" value="1"/>
</dbReference>
<dbReference type="Pfam" id="PF13181">
    <property type="entry name" value="TPR_8"/>
    <property type="match status" value="1"/>
</dbReference>
<dbReference type="PANTHER" id="PTHR43065">
    <property type="entry name" value="SENSOR HISTIDINE KINASE"/>
    <property type="match status" value="1"/>
</dbReference>
<keyword evidence="3" id="KW-0597">Phosphoprotein</keyword>
<dbReference type="EC" id="2.7.13.3" evidence="2"/>
<feature type="coiled-coil region" evidence="4">
    <location>
        <begin position="455"/>
        <end position="485"/>
    </location>
</feature>
<dbReference type="GO" id="GO:0000155">
    <property type="term" value="F:phosphorelay sensor kinase activity"/>
    <property type="evidence" value="ECO:0007669"/>
    <property type="project" value="InterPro"/>
</dbReference>
<evidence type="ECO:0000256" key="4">
    <source>
        <dbReference type="SAM" id="Coils"/>
    </source>
</evidence>